<organism evidence="1 2">
    <name type="scientific">Kordia algicida OT-1</name>
    <dbReference type="NCBI Taxonomy" id="391587"/>
    <lineage>
        <taxon>Bacteria</taxon>
        <taxon>Pseudomonadati</taxon>
        <taxon>Bacteroidota</taxon>
        <taxon>Flavobacteriia</taxon>
        <taxon>Flavobacteriales</taxon>
        <taxon>Flavobacteriaceae</taxon>
        <taxon>Kordia</taxon>
    </lineage>
</organism>
<protein>
    <submittedName>
        <fullName evidence="1">Uncharacterized protein</fullName>
    </submittedName>
</protein>
<dbReference type="HOGENOM" id="CLU_1508712_0_0_10"/>
<name>A9CU12_9FLAO</name>
<dbReference type="OrthoDB" id="1439864at2"/>
<proteinExistence type="predicted"/>
<dbReference type="AlphaFoldDB" id="A9CU12"/>
<evidence type="ECO:0000313" key="1">
    <source>
        <dbReference type="EMBL" id="EDP94168.1"/>
    </source>
</evidence>
<keyword evidence="2" id="KW-1185">Reference proteome</keyword>
<reference evidence="1 2" key="1">
    <citation type="journal article" date="2011" name="J. Bacteriol.">
        <title>Genome sequence of the algicidal bacterium Kordia algicida OT-1.</title>
        <authorList>
            <person name="Lee H.S."/>
            <person name="Kang S.G."/>
            <person name="Kwon K.K."/>
            <person name="Lee J.H."/>
            <person name="Kim S.J."/>
        </authorList>
    </citation>
    <scope>NUCLEOTIDE SEQUENCE [LARGE SCALE GENOMIC DNA]</scope>
    <source>
        <strain evidence="1 2">OT-1</strain>
    </source>
</reference>
<dbReference type="EMBL" id="ABIB01000026">
    <property type="protein sequence ID" value="EDP94168.1"/>
    <property type="molecule type" value="Genomic_DNA"/>
</dbReference>
<accession>A9CU12</accession>
<dbReference type="Proteomes" id="UP000002945">
    <property type="component" value="Unassembled WGS sequence"/>
</dbReference>
<sequence length="178" mass="21504">MSENLIEKLKKVNEEYIKKNDIGFYVNNTQTKFIKTKRHFVNYNWNLKYSEIIGIAFGNIMRGDDDSYFIIFILEDKKPIYFNMTYESEEMQGFDKFMEKLKEKLNLEKIFWEQDKIVFAYPENLKGKELYKPWKSSIETFIHEIKRFFGLKHHASGILKDEYEIILKNTKTNAQHQI</sequence>
<evidence type="ECO:0000313" key="2">
    <source>
        <dbReference type="Proteomes" id="UP000002945"/>
    </source>
</evidence>
<gene>
    <name evidence="1" type="ORF">KAOT1_04837</name>
</gene>
<comment type="caution">
    <text evidence="1">The sequence shown here is derived from an EMBL/GenBank/DDBJ whole genome shotgun (WGS) entry which is preliminary data.</text>
</comment>
<dbReference type="RefSeq" id="WP_007093538.1">
    <property type="nucleotide sequence ID" value="NZ_CP142125.1"/>
</dbReference>